<keyword evidence="2 4" id="KW-0560">Oxidoreductase</keyword>
<dbReference type="PANTHER" id="PTHR43669">
    <property type="entry name" value="5-KETO-D-GLUCONATE 5-REDUCTASE"/>
    <property type="match status" value="1"/>
</dbReference>
<evidence type="ECO:0000256" key="2">
    <source>
        <dbReference type="ARBA" id="ARBA00023002"/>
    </source>
</evidence>
<dbReference type="PANTHER" id="PTHR43669:SF12">
    <property type="entry name" value="BLR5618 PROTEIN"/>
    <property type="match status" value="1"/>
</dbReference>
<dbReference type="PRINTS" id="PR00080">
    <property type="entry name" value="SDRFAMILY"/>
</dbReference>
<proteinExistence type="inferred from homology"/>
<dbReference type="EC" id="1.1.1.122" evidence="4"/>
<protein>
    <submittedName>
        <fullName evidence="4">L-fuco-beta-pyranose dehydrogenase</fullName>
        <ecNumber evidence="4">1.1.1.122</ecNumber>
    </submittedName>
</protein>
<dbReference type="AlphaFoldDB" id="A0A2P9HID8"/>
<evidence type="ECO:0000313" key="5">
    <source>
        <dbReference type="Proteomes" id="UP000246073"/>
    </source>
</evidence>
<dbReference type="PRINTS" id="PR00081">
    <property type="entry name" value="GDHRDH"/>
</dbReference>
<organism evidence="4 5">
    <name type="scientific">Ochrobactrum soli</name>
    <dbReference type="NCBI Taxonomy" id="2448455"/>
    <lineage>
        <taxon>Bacteria</taxon>
        <taxon>Pseudomonadati</taxon>
        <taxon>Pseudomonadota</taxon>
        <taxon>Alphaproteobacteria</taxon>
        <taxon>Hyphomicrobiales</taxon>
        <taxon>Brucellaceae</taxon>
        <taxon>Brucella/Ochrobactrum group</taxon>
        <taxon>Ochrobactrum</taxon>
    </lineage>
</organism>
<comment type="similarity">
    <text evidence="1 3">Belongs to the short-chain dehydrogenases/reductases (SDR) family.</text>
</comment>
<name>A0A2P9HID8_9HYPH</name>
<accession>A0A2P9HID8</accession>
<dbReference type="InterPro" id="IPR020904">
    <property type="entry name" value="Sc_DH/Rdtase_CS"/>
</dbReference>
<evidence type="ECO:0000313" key="4">
    <source>
        <dbReference type="EMBL" id="SPL63753.1"/>
    </source>
</evidence>
<dbReference type="Gene3D" id="3.40.50.720">
    <property type="entry name" value="NAD(P)-binding Rossmann-like Domain"/>
    <property type="match status" value="1"/>
</dbReference>
<dbReference type="GO" id="GO:0047834">
    <property type="term" value="F:D-threo-aldose 1-dehydrogenase activity"/>
    <property type="evidence" value="ECO:0007669"/>
    <property type="project" value="UniProtKB-EC"/>
</dbReference>
<dbReference type="Proteomes" id="UP000246073">
    <property type="component" value="Unassembled WGS sequence"/>
</dbReference>
<dbReference type="EMBL" id="OOFM01000004">
    <property type="protein sequence ID" value="SPL63753.1"/>
    <property type="molecule type" value="Genomic_DNA"/>
</dbReference>
<dbReference type="InterPro" id="IPR036291">
    <property type="entry name" value="NAD(P)-bd_dom_sf"/>
</dbReference>
<evidence type="ECO:0000256" key="1">
    <source>
        <dbReference type="ARBA" id="ARBA00006484"/>
    </source>
</evidence>
<reference evidence="5" key="1">
    <citation type="submission" date="2017-12" db="EMBL/GenBank/DDBJ databases">
        <authorList>
            <person name="Diaz M."/>
        </authorList>
    </citation>
    <scope>NUCLEOTIDE SEQUENCE [LARGE SCALE GENOMIC DNA]</scope>
    <source>
        <strain evidence="5">FI11154</strain>
    </source>
</reference>
<gene>
    <name evidence="4" type="ORF">OHAE_3685</name>
</gene>
<evidence type="ECO:0000256" key="3">
    <source>
        <dbReference type="RuleBase" id="RU000363"/>
    </source>
</evidence>
<dbReference type="PROSITE" id="PS00061">
    <property type="entry name" value="ADH_SHORT"/>
    <property type="match status" value="1"/>
</dbReference>
<dbReference type="CDD" id="cd05233">
    <property type="entry name" value="SDR_c"/>
    <property type="match status" value="1"/>
</dbReference>
<dbReference type="FunFam" id="3.40.50.720:FF:000084">
    <property type="entry name" value="Short-chain dehydrogenase reductase"/>
    <property type="match status" value="1"/>
</dbReference>
<dbReference type="RefSeq" id="WP_109367631.1">
    <property type="nucleotide sequence ID" value="NZ_OOFM01000004.1"/>
</dbReference>
<dbReference type="InterPro" id="IPR002347">
    <property type="entry name" value="SDR_fam"/>
</dbReference>
<sequence>MSEATGAKSGAIALVTGGGTGVGRAIAKALGAQGYHVVISGRRIDVLEKTASDLASQTGGSFHPIAADVGDPVAVRKLFDAIVEKFGRLDLLVNNAGVLVPGVPLEEVTFEDWSAIVGANLTGAFLCTQQAFRVMKAQSPRGGRIINNGSISATTPRPNSAPYTATKHAIAGLTKSTALDGRNFDIACGQIDIGNAASDMTQKISTGVIQANGTMAAEPTIDPAHVANAVVYMASLPLDANVLTMTVMATKMPFVGRG</sequence>
<dbReference type="SUPFAM" id="SSF51735">
    <property type="entry name" value="NAD(P)-binding Rossmann-fold domains"/>
    <property type="match status" value="1"/>
</dbReference>
<dbReference type="Pfam" id="PF00106">
    <property type="entry name" value="adh_short"/>
    <property type="match status" value="1"/>
</dbReference>